<dbReference type="Pfam" id="PF07963">
    <property type="entry name" value="N_methyl"/>
    <property type="match status" value="1"/>
</dbReference>
<dbReference type="InterPro" id="IPR045584">
    <property type="entry name" value="Pilin-like"/>
</dbReference>
<name>A0A5C5UUP6_9BACT</name>
<dbReference type="NCBIfam" id="TIGR02532">
    <property type="entry name" value="IV_pilin_GFxxxE"/>
    <property type="match status" value="1"/>
</dbReference>
<dbReference type="RefSeq" id="WP_146436313.1">
    <property type="nucleotide sequence ID" value="NZ_SJPF01000006.1"/>
</dbReference>
<evidence type="ECO:0000313" key="3">
    <source>
        <dbReference type="Proteomes" id="UP000318878"/>
    </source>
</evidence>
<dbReference type="OrthoDB" id="256794at2"/>
<dbReference type="Gene3D" id="3.30.700.10">
    <property type="entry name" value="Glycoprotein, Type 4 Pilin"/>
    <property type="match status" value="1"/>
</dbReference>
<feature type="transmembrane region" description="Helical" evidence="1">
    <location>
        <begin position="20"/>
        <end position="38"/>
    </location>
</feature>
<keyword evidence="1" id="KW-1133">Transmembrane helix</keyword>
<dbReference type="AlphaFoldDB" id="A0A5C5UUP6"/>
<evidence type="ECO:0000256" key="1">
    <source>
        <dbReference type="SAM" id="Phobius"/>
    </source>
</evidence>
<accession>A0A5C5UUP6</accession>
<evidence type="ECO:0000313" key="2">
    <source>
        <dbReference type="EMBL" id="TWT30056.1"/>
    </source>
</evidence>
<dbReference type="EMBL" id="SJPF01000006">
    <property type="protein sequence ID" value="TWT30056.1"/>
    <property type="molecule type" value="Genomic_DNA"/>
</dbReference>
<keyword evidence="1" id="KW-0812">Transmembrane</keyword>
<dbReference type="InterPro" id="IPR012902">
    <property type="entry name" value="N_methyl_site"/>
</dbReference>
<dbReference type="SUPFAM" id="SSF54523">
    <property type="entry name" value="Pili subunits"/>
    <property type="match status" value="1"/>
</dbReference>
<protein>
    <recommendedName>
        <fullName evidence="4">Prepilin-type N-terminal cleavage/methylation domain-containing protein</fullName>
    </recommendedName>
</protein>
<dbReference type="PROSITE" id="PS00409">
    <property type="entry name" value="PROKAR_NTER_METHYL"/>
    <property type="match status" value="1"/>
</dbReference>
<dbReference type="Proteomes" id="UP000318878">
    <property type="component" value="Unassembled WGS sequence"/>
</dbReference>
<keyword evidence="1" id="KW-0472">Membrane</keyword>
<proteinExistence type="predicted"/>
<organism evidence="2 3">
    <name type="scientific">Blastopirellula retiformator</name>
    <dbReference type="NCBI Taxonomy" id="2527970"/>
    <lineage>
        <taxon>Bacteria</taxon>
        <taxon>Pseudomonadati</taxon>
        <taxon>Planctomycetota</taxon>
        <taxon>Planctomycetia</taxon>
        <taxon>Pirellulales</taxon>
        <taxon>Pirellulaceae</taxon>
        <taxon>Blastopirellula</taxon>
    </lineage>
</organism>
<sequence>MIGLKCKADQHRRGVTLVELLVVVTLLSILLGIAATAARNGTRGKKQREAARQINAFIAGARTRAVELDRSVGIEIVNNRPNEPQAGTTLYMVETPPPYAGDLTSAFVELRTIGSYTAQLAFNVSNSTNLPYHSPDATLMTDPNFIRAGDAVFLGYNNQPYLVSSVPAALSSGYRLVNITWQIDQPAPFPWITSAPTGPIYPGLPFKVYRQPQRNSVTPLQIPTGACIDLAFSGMGTTGQQLASFDLEASVPSEEYAKIMFSPNGTIDAVYAQDLGSSSAAGVVTYRGLPTGNINLLIGRYEKVVAVREAGVSVLSAGSSTGGIYSIFTAPPEDGSNIADPEAFWVSINRITGNVATSNNAMVSDPASFTSDDALLASARRFAKQTQSISGR</sequence>
<keyword evidence="3" id="KW-1185">Reference proteome</keyword>
<reference evidence="2 3" key="1">
    <citation type="submission" date="2019-02" db="EMBL/GenBank/DDBJ databases">
        <title>Deep-cultivation of Planctomycetes and their phenomic and genomic characterization uncovers novel biology.</title>
        <authorList>
            <person name="Wiegand S."/>
            <person name="Jogler M."/>
            <person name="Boedeker C."/>
            <person name="Pinto D."/>
            <person name="Vollmers J."/>
            <person name="Rivas-Marin E."/>
            <person name="Kohn T."/>
            <person name="Peeters S.H."/>
            <person name="Heuer A."/>
            <person name="Rast P."/>
            <person name="Oberbeckmann S."/>
            <person name="Bunk B."/>
            <person name="Jeske O."/>
            <person name="Meyerdierks A."/>
            <person name="Storesund J.E."/>
            <person name="Kallscheuer N."/>
            <person name="Luecker S."/>
            <person name="Lage O.M."/>
            <person name="Pohl T."/>
            <person name="Merkel B.J."/>
            <person name="Hornburger P."/>
            <person name="Mueller R.-W."/>
            <person name="Bruemmer F."/>
            <person name="Labrenz M."/>
            <person name="Spormann A.M."/>
            <person name="Op Den Camp H."/>
            <person name="Overmann J."/>
            <person name="Amann R."/>
            <person name="Jetten M.S.M."/>
            <person name="Mascher T."/>
            <person name="Medema M.H."/>
            <person name="Devos D.P."/>
            <person name="Kaster A.-K."/>
            <person name="Ovreas L."/>
            <person name="Rohde M."/>
            <person name="Galperin M.Y."/>
            <person name="Jogler C."/>
        </authorList>
    </citation>
    <scope>NUCLEOTIDE SEQUENCE [LARGE SCALE GENOMIC DNA]</scope>
    <source>
        <strain evidence="2 3">Enr8</strain>
    </source>
</reference>
<gene>
    <name evidence="2" type="ORF">Enr8_47130</name>
</gene>
<comment type="caution">
    <text evidence="2">The sequence shown here is derived from an EMBL/GenBank/DDBJ whole genome shotgun (WGS) entry which is preliminary data.</text>
</comment>
<evidence type="ECO:0008006" key="4">
    <source>
        <dbReference type="Google" id="ProtNLM"/>
    </source>
</evidence>